<accession>A0A644SYS7</accession>
<organism evidence="1">
    <name type="scientific">bioreactor metagenome</name>
    <dbReference type="NCBI Taxonomy" id="1076179"/>
    <lineage>
        <taxon>unclassified sequences</taxon>
        <taxon>metagenomes</taxon>
        <taxon>ecological metagenomes</taxon>
    </lineage>
</organism>
<proteinExistence type="predicted"/>
<evidence type="ECO:0000313" key="1">
    <source>
        <dbReference type="EMBL" id="MPL59783.1"/>
    </source>
</evidence>
<name>A0A644SYS7_9ZZZZ</name>
<protein>
    <submittedName>
        <fullName evidence="1">Uncharacterized protein</fullName>
    </submittedName>
</protein>
<sequence>MDGIKVNQTPGRDYKTALVQGGNGGLFRRHVAAAAAAYPEKFFVT</sequence>
<dbReference type="AlphaFoldDB" id="A0A644SYS7"/>
<gene>
    <name evidence="1" type="ORF">SDC9_05338</name>
</gene>
<dbReference type="EMBL" id="VSSQ01000010">
    <property type="protein sequence ID" value="MPL59783.1"/>
    <property type="molecule type" value="Genomic_DNA"/>
</dbReference>
<comment type="caution">
    <text evidence="1">The sequence shown here is derived from an EMBL/GenBank/DDBJ whole genome shotgun (WGS) entry which is preliminary data.</text>
</comment>
<reference evidence="1" key="1">
    <citation type="submission" date="2019-08" db="EMBL/GenBank/DDBJ databases">
        <authorList>
            <person name="Kucharzyk K."/>
            <person name="Murdoch R.W."/>
            <person name="Higgins S."/>
            <person name="Loffler F."/>
        </authorList>
    </citation>
    <scope>NUCLEOTIDE SEQUENCE</scope>
</reference>